<accession>A2DIT1</accession>
<dbReference type="OrthoDB" id="5402602at2759"/>
<keyword evidence="1" id="KW-0677">Repeat</keyword>
<dbReference type="InterPro" id="IPR036770">
    <property type="entry name" value="Ankyrin_rpt-contain_sf"/>
</dbReference>
<name>A2DIT1_TRIV3</name>
<dbReference type="KEGG" id="tva:5465223"/>
<proteinExistence type="predicted"/>
<dbReference type="PANTHER" id="PTHR24123">
    <property type="entry name" value="ANKYRIN REPEAT-CONTAINING"/>
    <property type="match status" value="1"/>
</dbReference>
<evidence type="ECO:0000313" key="4">
    <source>
        <dbReference type="EMBL" id="EAY19694.1"/>
    </source>
</evidence>
<sequence length="329" mass="37575">MTQLYLTEEQFIAVKNHNFTFGSDSSASDITKYVLPKEIGVKYSPLFLNSPKIQHIAAYYGYIELLKYLCIQNANNNRDLMEPDKNRLTTIHFAAAGGQFETIIFIADQVGSEGIKDGTNRTIVHYACQFGHVRILSWAYSHKIDLEENCRDGYPIHLACFNQHFDIIEFLCQKKVNVNQTFSFRNEIITPLTLCFKNGFSEAIPLLASAGADFSANDNSWPFIFTCIQRGKLEYIKLLIFYKYDINKKDIIGWTPIHKACSVMNEDIIDLLLENNANPCVRTNAGATPFVLARNKCVVDEQTKILEKLRTKICEIMAKRFLMHAISQK</sequence>
<dbReference type="VEuPathDB" id="TrichDB:TVAGG3_0562280"/>
<evidence type="ECO:0000313" key="5">
    <source>
        <dbReference type="Proteomes" id="UP000001542"/>
    </source>
</evidence>
<dbReference type="PANTHER" id="PTHR24123:SF33">
    <property type="entry name" value="PROTEIN HOS4"/>
    <property type="match status" value="1"/>
</dbReference>
<keyword evidence="2 3" id="KW-0040">ANK repeat</keyword>
<evidence type="ECO:0000256" key="2">
    <source>
        <dbReference type="ARBA" id="ARBA00023043"/>
    </source>
</evidence>
<dbReference type="EMBL" id="DS113205">
    <property type="protein sequence ID" value="EAY19694.1"/>
    <property type="molecule type" value="Genomic_DNA"/>
</dbReference>
<dbReference type="Proteomes" id="UP000001542">
    <property type="component" value="Unassembled WGS sequence"/>
</dbReference>
<dbReference type="VEuPathDB" id="TrichDB:TVAG_432900"/>
<dbReference type="InterPro" id="IPR002110">
    <property type="entry name" value="Ankyrin_rpt"/>
</dbReference>
<dbReference type="SMART" id="SM00248">
    <property type="entry name" value="ANK"/>
    <property type="match status" value="7"/>
</dbReference>
<dbReference type="STRING" id="5722.A2DIT1"/>
<dbReference type="SUPFAM" id="SSF48403">
    <property type="entry name" value="Ankyrin repeat"/>
    <property type="match status" value="1"/>
</dbReference>
<keyword evidence="5" id="KW-1185">Reference proteome</keyword>
<dbReference type="AlphaFoldDB" id="A2DIT1"/>
<reference evidence="4" key="1">
    <citation type="submission" date="2006-10" db="EMBL/GenBank/DDBJ databases">
        <authorList>
            <person name="Amadeo P."/>
            <person name="Zhao Q."/>
            <person name="Wortman J."/>
            <person name="Fraser-Liggett C."/>
            <person name="Carlton J."/>
        </authorList>
    </citation>
    <scope>NUCLEOTIDE SEQUENCE</scope>
    <source>
        <strain evidence="4">G3</strain>
    </source>
</reference>
<gene>
    <name evidence="4" type="ORF">TVAG_432900</name>
</gene>
<dbReference type="PROSITE" id="PS50088">
    <property type="entry name" value="ANK_REPEAT"/>
    <property type="match status" value="1"/>
</dbReference>
<feature type="repeat" description="ANK" evidence="3">
    <location>
        <begin position="252"/>
        <end position="284"/>
    </location>
</feature>
<dbReference type="InterPro" id="IPR051165">
    <property type="entry name" value="Multifunctional_ANK_Repeat"/>
</dbReference>
<evidence type="ECO:0000256" key="3">
    <source>
        <dbReference type="PROSITE-ProRule" id="PRU00023"/>
    </source>
</evidence>
<dbReference type="SMR" id="A2DIT1"/>
<dbReference type="InParanoid" id="A2DIT1"/>
<dbReference type="PROSITE" id="PS50297">
    <property type="entry name" value="ANK_REP_REGION"/>
    <property type="match status" value="1"/>
</dbReference>
<dbReference type="Pfam" id="PF12796">
    <property type="entry name" value="Ank_2"/>
    <property type="match status" value="3"/>
</dbReference>
<dbReference type="RefSeq" id="XP_001580680.1">
    <property type="nucleotide sequence ID" value="XM_001580630.1"/>
</dbReference>
<reference evidence="4" key="2">
    <citation type="journal article" date="2007" name="Science">
        <title>Draft genome sequence of the sexually transmitted pathogen Trichomonas vaginalis.</title>
        <authorList>
            <person name="Carlton J.M."/>
            <person name="Hirt R.P."/>
            <person name="Silva J.C."/>
            <person name="Delcher A.L."/>
            <person name="Schatz M."/>
            <person name="Zhao Q."/>
            <person name="Wortman J.R."/>
            <person name="Bidwell S.L."/>
            <person name="Alsmark U.C.M."/>
            <person name="Besteiro S."/>
            <person name="Sicheritz-Ponten T."/>
            <person name="Noel C.J."/>
            <person name="Dacks J.B."/>
            <person name="Foster P.G."/>
            <person name="Simillion C."/>
            <person name="Van de Peer Y."/>
            <person name="Miranda-Saavedra D."/>
            <person name="Barton G.J."/>
            <person name="Westrop G.D."/>
            <person name="Mueller S."/>
            <person name="Dessi D."/>
            <person name="Fiori P.L."/>
            <person name="Ren Q."/>
            <person name="Paulsen I."/>
            <person name="Zhang H."/>
            <person name="Bastida-Corcuera F.D."/>
            <person name="Simoes-Barbosa A."/>
            <person name="Brown M.T."/>
            <person name="Hayes R.D."/>
            <person name="Mukherjee M."/>
            <person name="Okumura C.Y."/>
            <person name="Schneider R."/>
            <person name="Smith A.J."/>
            <person name="Vanacova S."/>
            <person name="Villalvazo M."/>
            <person name="Haas B.J."/>
            <person name="Pertea M."/>
            <person name="Feldblyum T.V."/>
            <person name="Utterback T.R."/>
            <person name="Shu C.L."/>
            <person name="Osoegawa K."/>
            <person name="de Jong P.J."/>
            <person name="Hrdy I."/>
            <person name="Horvathova L."/>
            <person name="Zubacova Z."/>
            <person name="Dolezal P."/>
            <person name="Malik S.B."/>
            <person name="Logsdon J.M. Jr."/>
            <person name="Henze K."/>
            <person name="Gupta A."/>
            <person name="Wang C.C."/>
            <person name="Dunne R.L."/>
            <person name="Upcroft J.A."/>
            <person name="Upcroft P."/>
            <person name="White O."/>
            <person name="Salzberg S.L."/>
            <person name="Tang P."/>
            <person name="Chiu C.-H."/>
            <person name="Lee Y.-S."/>
            <person name="Embley T.M."/>
            <person name="Coombs G.H."/>
            <person name="Mottram J.C."/>
            <person name="Tachezy J."/>
            <person name="Fraser-Liggett C.M."/>
            <person name="Johnson P.J."/>
        </authorList>
    </citation>
    <scope>NUCLEOTIDE SEQUENCE [LARGE SCALE GENOMIC DNA]</scope>
    <source>
        <strain evidence="4">G3</strain>
    </source>
</reference>
<dbReference type="Gene3D" id="1.25.40.20">
    <property type="entry name" value="Ankyrin repeat-containing domain"/>
    <property type="match status" value="1"/>
</dbReference>
<organism evidence="4 5">
    <name type="scientific">Trichomonas vaginalis (strain ATCC PRA-98 / G3)</name>
    <dbReference type="NCBI Taxonomy" id="412133"/>
    <lineage>
        <taxon>Eukaryota</taxon>
        <taxon>Metamonada</taxon>
        <taxon>Parabasalia</taxon>
        <taxon>Trichomonadida</taxon>
        <taxon>Trichomonadidae</taxon>
        <taxon>Trichomonas</taxon>
    </lineage>
</organism>
<evidence type="ECO:0000256" key="1">
    <source>
        <dbReference type="ARBA" id="ARBA00022737"/>
    </source>
</evidence>
<protein>
    <submittedName>
        <fullName evidence="4">Uncharacterized protein</fullName>
    </submittedName>
</protein>